<dbReference type="InterPro" id="IPR039104">
    <property type="entry name" value="6PGL"/>
</dbReference>
<organism evidence="9 10">
    <name type="scientific">Aminobacter ciceronei</name>
    <dbReference type="NCBI Taxonomy" id="150723"/>
    <lineage>
        <taxon>Bacteria</taxon>
        <taxon>Pseudomonadati</taxon>
        <taxon>Pseudomonadota</taxon>
        <taxon>Alphaproteobacteria</taxon>
        <taxon>Hyphomicrobiales</taxon>
        <taxon>Phyllobacteriaceae</taxon>
        <taxon>Aminobacter</taxon>
    </lineage>
</organism>
<dbReference type="InterPro" id="IPR006148">
    <property type="entry name" value="Glc/Gal-6P_isomerase"/>
</dbReference>
<evidence type="ECO:0000256" key="1">
    <source>
        <dbReference type="ARBA" id="ARBA00000832"/>
    </source>
</evidence>
<dbReference type="Pfam" id="PF01182">
    <property type="entry name" value="Glucosamine_iso"/>
    <property type="match status" value="1"/>
</dbReference>
<comment type="catalytic activity">
    <reaction evidence="1 7">
        <text>6-phospho-D-glucono-1,5-lactone + H2O = 6-phospho-D-gluconate + H(+)</text>
        <dbReference type="Rhea" id="RHEA:12556"/>
        <dbReference type="ChEBI" id="CHEBI:15377"/>
        <dbReference type="ChEBI" id="CHEBI:15378"/>
        <dbReference type="ChEBI" id="CHEBI:57955"/>
        <dbReference type="ChEBI" id="CHEBI:58759"/>
        <dbReference type="EC" id="3.1.1.31"/>
    </reaction>
</comment>
<evidence type="ECO:0000256" key="3">
    <source>
        <dbReference type="ARBA" id="ARBA00004961"/>
    </source>
</evidence>
<sequence>MSAMAGIAPHWNEFETRDALAASLAVAVADTLRAAISRRGEAFLAVSGGSTPGRFFAALSREELDWGKVTVTLVDERFVPETSSRSNASLAKANLLQNAASAARFAPLFQEATSVEDGARLAESALKTLPWPLDAAILGMGGDGHTASFFPDAVGLDALLDPATSRLVMPVHSDSAGEPRLTLTLPALVGAGLVVVHIEGAEKRNVIEAALATDKALPIRTVIDRAPRAAEIYWAP</sequence>
<dbReference type="PANTHER" id="PTHR11054">
    <property type="entry name" value="6-PHOSPHOGLUCONOLACTONASE"/>
    <property type="match status" value="1"/>
</dbReference>
<accession>A0ABR6C9C9</accession>
<dbReference type="Gene3D" id="3.40.50.1360">
    <property type="match status" value="1"/>
</dbReference>
<evidence type="ECO:0000313" key="10">
    <source>
        <dbReference type="Proteomes" id="UP000587524"/>
    </source>
</evidence>
<reference evidence="9 10" key="1">
    <citation type="submission" date="2020-08" db="EMBL/GenBank/DDBJ databases">
        <title>Genomic Encyclopedia of Type Strains, Phase IV (KMG-IV): sequencing the most valuable type-strain genomes for metagenomic binning, comparative biology and taxonomic classification.</title>
        <authorList>
            <person name="Goeker M."/>
        </authorList>
    </citation>
    <scope>NUCLEOTIDE SEQUENCE [LARGE SCALE GENOMIC DNA]</scope>
    <source>
        <strain evidence="9 10">DSM 17455</strain>
    </source>
</reference>
<dbReference type="Proteomes" id="UP000587524">
    <property type="component" value="Unassembled WGS sequence"/>
</dbReference>
<dbReference type="EC" id="3.1.1.31" evidence="5 7"/>
<evidence type="ECO:0000256" key="5">
    <source>
        <dbReference type="ARBA" id="ARBA00013198"/>
    </source>
</evidence>
<gene>
    <name evidence="7" type="primary">pgl</name>
    <name evidence="9" type="ORF">HNQ97_003638</name>
</gene>
<evidence type="ECO:0000256" key="2">
    <source>
        <dbReference type="ARBA" id="ARBA00002681"/>
    </source>
</evidence>
<evidence type="ECO:0000256" key="7">
    <source>
        <dbReference type="RuleBase" id="RU365095"/>
    </source>
</evidence>
<protein>
    <recommendedName>
        <fullName evidence="6 7">6-phosphogluconolactonase</fullName>
        <shortName evidence="7">6PGL</shortName>
        <ecNumber evidence="5 7">3.1.1.31</ecNumber>
    </recommendedName>
</protein>
<dbReference type="PANTHER" id="PTHR11054:SF0">
    <property type="entry name" value="6-PHOSPHOGLUCONOLACTONASE"/>
    <property type="match status" value="1"/>
</dbReference>
<evidence type="ECO:0000259" key="8">
    <source>
        <dbReference type="Pfam" id="PF01182"/>
    </source>
</evidence>
<feature type="domain" description="Glucosamine/galactosamine-6-phosphate isomerase" evidence="8">
    <location>
        <begin position="16"/>
        <end position="234"/>
    </location>
</feature>
<keyword evidence="7 9" id="KW-0378">Hydrolase</keyword>
<dbReference type="NCBIfam" id="TIGR01198">
    <property type="entry name" value="pgl"/>
    <property type="match status" value="1"/>
</dbReference>
<evidence type="ECO:0000256" key="4">
    <source>
        <dbReference type="ARBA" id="ARBA00010662"/>
    </source>
</evidence>
<evidence type="ECO:0000256" key="6">
    <source>
        <dbReference type="ARBA" id="ARBA00020337"/>
    </source>
</evidence>
<dbReference type="InterPro" id="IPR005900">
    <property type="entry name" value="6-phosphogluconolactonase_DevB"/>
</dbReference>
<dbReference type="SUPFAM" id="SSF100950">
    <property type="entry name" value="NagB/RpiA/CoA transferase-like"/>
    <property type="match status" value="1"/>
</dbReference>
<evidence type="ECO:0000313" key="9">
    <source>
        <dbReference type="EMBL" id="MBA9021632.1"/>
    </source>
</evidence>
<comment type="pathway">
    <text evidence="3 7">Carbohydrate degradation; pentose phosphate pathway; D-ribulose 5-phosphate from D-glucose 6-phosphate (oxidative stage): step 2/3.</text>
</comment>
<keyword evidence="10" id="KW-1185">Reference proteome</keyword>
<dbReference type="GO" id="GO:0017057">
    <property type="term" value="F:6-phosphogluconolactonase activity"/>
    <property type="evidence" value="ECO:0007669"/>
    <property type="project" value="UniProtKB-EC"/>
</dbReference>
<comment type="caution">
    <text evidence="9">The sequence shown here is derived from an EMBL/GenBank/DDBJ whole genome shotgun (WGS) entry which is preliminary data.</text>
</comment>
<name>A0ABR6C9C9_9HYPH</name>
<comment type="similarity">
    <text evidence="4 7">Belongs to the glucosamine/galactosamine-6-phosphate isomerase family. 6-phosphogluconolactonase subfamily.</text>
</comment>
<proteinExistence type="inferred from homology"/>
<dbReference type="CDD" id="cd01400">
    <property type="entry name" value="6PGL"/>
    <property type="match status" value="1"/>
</dbReference>
<dbReference type="EMBL" id="JACJHZ010000017">
    <property type="protein sequence ID" value="MBA9021632.1"/>
    <property type="molecule type" value="Genomic_DNA"/>
</dbReference>
<comment type="function">
    <text evidence="2 7">Hydrolysis of 6-phosphogluconolactone to 6-phosphogluconate.</text>
</comment>
<dbReference type="InterPro" id="IPR037171">
    <property type="entry name" value="NagB/RpiA_transferase-like"/>
</dbReference>